<dbReference type="GO" id="GO:1902494">
    <property type="term" value="C:catalytic complex"/>
    <property type="evidence" value="ECO:0007669"/>
    <property type="project" value="UniProtKB-ARBA"/>
</dbReference>
<accession>A0A316W9I1</accession>
<keyword evidence="18" id="KW-1185">Reference proteome</keyword>
<dbReference type="Pfam" id="PF14619">
    <property type="entry name" value="SnAC"/>
    <property type="match status" value="1"/>
</dbReference>
<feature type="domain" description="HSA" evidence="15">
    <location>
        <begin position="519"/>
        <end position="591"/>
    </location>
</feature>
<feature type="compositionally biased region" description="Low complexity" evidence="11">
    <location>
        <begin position="9"/>
        <end position="49"/>
    </location>
</feature>
<feature type="domain" description="Helicase C-terminal" evidence="14">
    <location>
        <begin position="1048"/>
        <end position="1211"/>
    </location>
</feature>
<dbReference type="InParanoid" id="A0A316W9I1"/>
<dbReference type="GO" id="GO:0005694">
    <property type="term" value="C:chromosome"/>
    <property type="evidence" value="ECO:0007669"/>
    <property type="project" value="UniProtKB-ARBA"/>
</dbReference>
<dbReference type="GO" id="GO:0006366">
    <property type="term" value="P:transcription by RNA polymerase II"/>
    <property type="evidence" value="ECO:0007669"/>
    <property type="project" value="UniProtKB-ARBA"/>
</dbReference>
<dbReference type="Proteomes" id="UP000245783">
    <property type="component" value="Unassembled WGS sequence"/>
</dbReference>
<dbReference type="CDD" id="cd18793">
    <property type="entry name" value="SF2_C_SNF"/>
    <property type="match status" value="1"/>
</dbReference>
<evidence type="ECO:0000259" key="16">
    <source>
        <dbReference type="PROSITE" id="PS51666"/>
    </source>
</evidence>
<feature type="domain" description="Bromo" evidence="12">
    <location>
        <begin position="1459"/>
        <end position="1529"/>
    </location>
</feature>
<dbReference type="PANTHER" id="PTHR10799">
    <property type="entry name" value="SNF2/RAD54 HELICASE FAMILY"/>
    <property type="match status" value="1"/>
</dbReference>
<feature type="region of interest" description="Disordered" evidence="11">
    <location>
        <begin position="295"/>
        <end position="335"/>
    </location>
</feature>
<dbReference type="InterPro" id="IPR036427">
    <property type="entry name" value="Bromodomain-like_sf"/>
</dbReference>
<dbReference type="Pfam" id="PF00176">
    <property type="entry name" value="SNF2-rel_dom"/>
    <property type="match status" value="1"/>
</dbReference>
<evidence type="ECO:0000256" key="6">
    <source>
        <dbReference type="ARBA" id="ARBA00023015"/>
    </source>
</evidence>
<evidence type="ECO:0000256" key="10">
    <source>
        <dbReference type="PROSITE-ProRule" id="PRU00035"/>
    </source>
</evidence>
<feature type="compositionally biased region" description="Basic residues" evidence="11">
    <location>
        <begin position="1343"/>
        <end position="1353"/>
    </location>
</feature>
<dbReference type="InterPro" id="IPR029295">
    <property type="entry name" value="SnAC"/>
</dbReference>
<dbReference type="SMART" id="SM00490">
    <property type="entry name" value="HELICc"/>
    <property type="match status" value="1"/>
</dbReference>
<evidence type="ECO:0000259" key="13">
    <source>
        <dbReference type="PROSITE" id="PS51192"/>
    </source>
</evidence>
<reference evidence="17 18" key="1">
    <citation type="journal article" date="2018" name="Mol. Biol. Evol.">
        <title>Broad Genomic Sampling Reveals a Smut Pathogenic Ancestry of the Fungal Clade Ustilaginomycotina.</title>
        <authorList>
            <person name="Kijpornyongpan T."/>
            <person name="Mondo S.J."/>
            <person name="Barry K."/>
            <person name="Sandor L."/>
            <person name="Lee J."/>
            <person name="Lipzen A."/>
            <person name="Pangilinan J."/>
            <person name="LaButti K."/>
            <person name="Hainaut M."/>
            <person name="Henrissat B."/>
            <person name="Grigoriev I.V."/>
            <person name="Spatafora J.W."/>
            <person name="Aime M.C."/>
        </authorList>
    </citation>
    <scope>NUCLEOTIDE SEQUENCE [LARGE SCALE GENOMIC DNA]</scope>
    <source>
        <strain evidence="17 18">MCA 4658</strain>
    </source>
</reference>
<evidence type="ECO:0000256" key="11">
    <source>
        <dbReference type="SAM" id="MobiDB-lite"/>
    </source>
</evidence>
<dbReference type="Pfam" id="PF08880">
    <property type="entry name" value="QLQ"/>
    <property type="match status" value="1"/>
</dbReference>
<dbReference type="OrthoDB" id="5857104at2759"/>
<dbReference type="FunFam" id="3.40.50.10810:FF:000008">
    <property type="entry name" value="Chromatin structure-remodeling complex subunit snf21"/>
    <property type="match status" value="1"/>
</dbReference>
<protein>
    <submittedName>
        <fullName evidence="17">Uncharacterized protein</fullName>
    </submittedName>
</protein>
<evidence type="ECO:0000259" key="14">
    <source>
        <dbReference type="PROSITE" id="PS51194"/>
    </source>
</evidence>
<evidence type="ECO:0000256" key="7">
    <source>
        <dbReference type="ARBA" id="ARBA00023117"/>
    </source>
</evidence>
<dbReference type="PROSITE" id="PS51194">
    <property type="entry name" value="HELICASE_CTER"/>
    <property type="match status" value="1"/>
</dbReference>
<keyword evidence="2" id="KW-0547">Nucleotide-binding</keyword>
<dbReference type="STRING" id="1522189.A0A316W9I1"/>
<dbReference type="RefSeq" id="XP_025371823.1">
    <property type="nucleotide sequence ID" value="XM_025511318.1"/>
</dbReference>
<gene>
    <name evidence="17" type="ORF">IE81DRAFT_251222</name>
</gene>
<feature type="region of interest" description="Disordered" evidence="11">
    <location>
        <begin position="187"/>
        <end position="206"/>
    </location>
</feature>
<dbReference type="EMBL" id="KZ819359">
    <property type="protein sequence ID" value="PWN44663.1"/>
    <property type="molecule type" value="Genomic_DNA"/>
</dbReference>
<dbReference type="Pfam" id="PF00271">
    <property type="entry name" value="Helicase_C"/>
    <property type="match status" value="1"/>
</dbReference>
<feature type="domain" description="Helicase ATP-binding" evidence="13">
    <location>
        <begin position="728"/>
        <end position="893"/>
    </location>
</feature>
<dbReference type="GO" id="GO:0006338">
    <property type="term" value="P:chromatin remodeling"/>
    <property type="evidence" value="ECO:0007669"/>
    <property type="project" value="UniProtKB-ARBA"/>
</dbReference>
<dbReference type="Gene3D" id="1.20.920.10">
    <property type="entry name" value="Bromodomain-like"/>
    <property type="match status" value="1"/>
</dbReference>
<dbReference type="InterPro" id="IPR027417">
    <property type="entry name" value="P-loop_NTPase"/>
</dbReference>
<dbReference type="GeneID" id="37033188"/>
<dbReference type="InterPro" id="IPR014001">
    <property type="entry name" value="Helicase_ATP-bd"/>
</dbReference>
<dbReference type="GO" id="GO:0005634">
    <property type="term" value="C:nucleus"/>
    <property type="evidence" value="ECO:0007669"/>
    <property type="project" value="UniProtKB-SubCell"/>
</dbReference>
<keyword evidence="7 10" id="KW-0103">Bromodomain</keyword>
<keyword evidence="3" id="KW-0378">Hydrolase</keyword>
<dbReference type="PROSITE" id="PS51192">
    <property type="entry name" value="HELICASE_ATP_BIND_1"/>
    <property type="match status" value="1"/>
</dbReference>
<dbReference type="PROSITE" id="PS50014">
    <property type="entry name" value="BROMODOMAIN_2"/>
    <property type="match status" value="1"/>
</dbReference>
<dbReference type="CDD" id="cd17996">
    <property type="entry name" value="DEXHc_SMARCA2_SMARCA4"/>
    <property type="match status" value="1"/>
</dbReference>
<evidence type="ECO:0000256" key="1">
    <source>
        <dbReference type="ARBA" id="ARBA00004123"/>
    </source>
</evidence>
<feature type="compositionally biased region" description="Polar residues" evidence="11">
    <location>
        <begin position="430"/>
        <end position="445"/>
    </location>
</feature>
<feature type="domain" description="QLQ" evidence="16">
    <location>
        <begin position="225"/>
        <end position="260"/>
    </location>
</feature>
<dbReference type="FunCoup" id="A0A316W9I1">
    <property type="interactions" value="619"/>
</dbReference>
<keyword evidence="6" id="KW-0805">Transcription regulation</keyword>
<dbReference type="Gene3D" id="3.40.50.10810">
    <property type="entry name" value="Tandem AAA-ATPase domain"/>
    <property type="match status" value="1"/>
</dbReference>
<feature type="region of interest" description="Disordered" evidence="11">
    <location>
        <begin position="424"/>
        <end position="445"/>
    </location>
</feature>
<dbReference type="FunFam" id="3.40.50.300:FF:000843">
    <property type="entry name" value="Chromatin structure-remodeling complex subunit snf21"/>
    <property type="match status" value="1"/>
</dbReference>
<dbReference type="Pfam" id="PF07529">
    <property type="entry name" value="HSA"/>
    <property type="match status" value="1"/>
</dbReference>
<dbReference type="SUPFAM" id="SSF47370">
    <property type="entry name" value="Bromodomain"/>
    <property type="match status" value="1"/>
</dbReference>
<keyword evidence="4" id="KW-0347">Helicase</keyword>
<evidence type="ECO:0000259" key="15">
    <source>
        <dbReference type="PROSITE" id="PS51204"/>
    </source>
</evidence>
<dbReference type="SMART" id="SM00487">
    <property type="entry name" value="DEXDc"/>
    <property type="match status" value="1"/>
</dbReference>
<dbReference type="SUPFAM" id="SSF52540">
    <property type="entry name" value="P-loop containing nucleoside triphosphate hydrolases"/>
    <property type="match status" value="2"/>
</dbReference>
<dbReference type="InterPro" id="IPR038718">
    <property type="entry name" value="SNF2-like_sf"/>
</dbReference>
<dbReference type="SMART" id="SM00573">
    <property type="entry name" value="HSA"/>
    <property type="match status" value="1"/>
</dbReference>
<sequence length="1612" mass="177803">MSGSVSTNGLAAPASGPSSSTSASGQGSASNGAAPGPSSSSGLPSMSSIPPHVLQALQGLNKQKLQNMVQRIQQLKQTGETEHTSQELANLLTILKYFQQFQMLKQQEALAQQRQQASNQATSSAAPTPSQAASDVAPPSTSAVGTSTTAPAPAPGTTNTESGSAPVTIAPASSAVAVSQTSIASSVPSAQTSSPANGSSTPVSKPTVTAAPVAAAQGASQSTSVFSKEQLDTLRAQIVAFKLISRNVPLPAHLQSALLDPNQAIDDIRGGLPDLTAAGDAGKVAEAGIALHLAATNGSEEEKSKATAADETGEAGASQSAEVSRPTLPSDDPSSAVYPYNAYRLPFTYLQRPTTGSEDLTATKQQRLLVPSLMPAGLDPFVLATERDRMIAARINQRIRELENLPSTMSQRPTIRGAEEAAIKEEASEVSGNRDGTMTGSFEDNPLLQSGYQADNAKIKALIELKSLRLLEKQKELRQSVVRTFSSASTLALDRTAFRKVKKQTLRDARMTEQLERKQRVDRERRNRQKHTDYLATIVNHGRDLQAAHRAVQTNAQRIGKLVLRFHSETEKEEAKRLKRIAEERLQALKADDEEAYLKLIDTAKDTRITHLIRQTDSYLNSLAEAVQAQQNDDVHAEAIAAERAGIAPLSAEEVAAQTANQEIGVAVDETMFGAQKQADDEPSDNAGQKVDYYSIAHRITERVLEQPTILVGGKLKEYQIKGLQWMVSLYNNRLNGILADEMGLGKTIQTISLITFLIEHKRQPGPYLVIVPLSTLTNWVNEFEKWAPSVATLVFKGPPLARRHLSNRIRQGHFQVLLTTYEYVIKEKALLGKIRWVHMIIDEGHRMKNTESKLTVTLVQNYVSRYRLLLTGTPLQNNLPELWALLNFVLPRIFNSVKSFDEWFNTPFANTGSGDSAMQLNEEEALLIIKRLHKVLRPFLLRRLKKDVESELPDKVEKVIKCKMSSLQRKLYSQMKNHKMLLAGDDIGGAVGGRKQKQQGIKGLQNAIMQLRKICNHPYVFEQVELAINPTKQTGPDLYRVAGKFELLDRLLPKLKAFGHRVLIFFQMTHIMDIMEDFLRFRGHKYCRLDGTTKPDDRSLLLKAFNAPDSDIFAFILSTRAGGLGLNLQTADTVIIYDSDWNPHQDLQAQDRAHRIGQKMEVRILRFVTERSVEEVILERANHKLQIDGKVIQAGKFDNSSGNEEREDLLRAMLEADQEEEAEEDGDLGDAELNEILARGEHELERFKEMDIEREKTDAEEWKALGHTGKPPERLIQESELPTLYQQDFDTAVLEEVVEEEELSSRKRAVVHYDDGLTEEQFLRALEDDDIDLADVVEKKRVRAEKRRRKQLAKNGGGGEDSDAGTPEPSAGKKKGRKSAVGADTPEPSPKGGPRKRKRLPDSVSASPERDNTPIGGRGNASATAKRQRMAGGDDPRDQLRDALVKVYRALENACDDDGRQRCRMFLDVPKKADYPDYHVLIQRPVAMRQVKRRIDNRSYREAYLARNDIHQMVLNAKTYNQEGSWVWNDAVELQKAWDRAYAEHVIGTDLPGIDGPGDPLPTDGEAASALFPVAPVAGDAADSGDNAALTPNSARPRIRVNLRKTGPGDD</sequence>
<dbReference type="PRINTS" id="PR00503">
    <property type="entry name" value="BROMODOMAIN"/>
</dbReference>
<dbReference type="PROSITE" id="PS51204">
    <property type="entry name" value="HSA"/>
    <property type="match status" value="1"/>
</dbReference>
<dbReference type="SMART" id="SM01314">
    <property type="entry name" value="SnAC"/>
    <property type="match status" value="1"/>
</dbReference>
<evidence type="ECO:0000256" key="2">
    <source>
        <dbReference type="ARBA" id="ARBA00022741"/>
    </source>
</evidence>
<dbReference type="Gene3D" id="3.40.50.300">
    <property type="entry name" value="P-loop containing nucleotide triphosphate hydrolases"/>
    <property type="match status" value="1"/>
</dbReference>
<proteinExistence type="predicted"/>
<dbReference type="GO" id="GO:0006355">
    <property type="term" value="P:regulation of DNA-templated transcription"/>
    <property type="evidence" value="ECO:0007669"/>
    <property type="project" value="InterPro"/>
</dbReference>
<evidence type="ECO:0000259" key="12">
    <source>
        <dbReference type="PROSITE" id="PS50014"/>
    </source>
</evidence>
<dbReference type="InterPro" id="IPR000330">
    <property type="entry name" value="SNF2_N"/>
</dbReference>
<dbReference type="SMART" id="SM00297">
    <property type="entry name" value="BROMO"/>
    <property type="match status" value="1"/>
</dbReference>
<dbReference type="InterPro" id="IPR014978">
    <property type="entry name" value="Gln-Leu-Gln_QLQ"/>
</dbReference>
<dbReference type="GO" id="GO:0016787">
    <property type="term" value="F:hydrolase activity"/>
    <property type="evidence" value="ECO:0007669"/>
    <property type="project" value="UniProtKB-KW"/>
</dbReference>
<keyword evidence="8" id="KW-0804">Transcription</keyword>
<evidence type="ECO:0000256" key="5">
    <source>
        <dbReference type="ARBA" id="ARBA00022840"/>
    </source>
</evidence>
<feature type="compositionally biased region" description="Low complexity" evidence="11">
    <location>
        <begin position="114"/>
        <end position="158"/>
    </location>
</feature>
<evidence type="ECO:0000256" key="8">
    <source>
        <dbReference type="ARBA" id="ARBA00023163"/>
    </source>
</evidence>
<dbReference type="GO" id="GO:0005524">
    <property type="term" value="F:ATP binding"/>
    <property type="evidence" value="ECO:0007669"/>
    <property type="project" value="UniProtKB-KW"/>
</dbReference>
<dbReference type="Pfam" id="PF00439">
    <property type="entry name" value="Bromodomain"/>
    <property type="match status" value="1"/>
</dbReference>
<dbReference type="SMART" id="SM00951">
    <property type="entry name" value="QLQ"/>
    <property type="match status" value="1"/>
</dbReference>
<evidence type="ECO:0000313" key="17">
    <source>
        <dbReference type="EMBL" id="PWN44663.1"/>
    </source>
</evidence>
<dbReference type="GO" id="GO:0004386">
    <property type="term" value="F:helicase activity"/>
    <property type="evidence" value="ECO:0007669"/>
    <property type="project" value="UniProtKB-KW"/>
</dbReference>
<keyword evidence="5" id="KW-0067">ATP-binding</keyword>
<dbReference type="Gene3D" id="1.20.5.170">
    <property type="match status" value="1"/>
</dbReference>
<dbReference type="GO" id="GO:0042393">
    <property type="term" value="F:histone binding"/>
    <property type="evidence" value="ECO:0007669"/>
    <property type="project" value="InterPro"/>
</dbReference>
<dbReference type="InterPro" id="IPR001487">
    <property type="entry name" value="Bromodomain"/>
</dbReference>
<organism evidence="17 18">
    <name type="scientific">Ceraceosorus guamensis</name>
    <dbReference type="NCBI Taxonomy" id="1522189"/>
    <lineage>
        <taxon>Eukaryota</taxon>
        <taxon>Fungi</taxon>
        <taxon>Dikarya</taxon>
        <taxon>Basidiomycota</taxon>
        <taxon>Ustilaginomycotina</taxon>
        <taxon>Exobasidiomycetes</taxon>
        <taxon>Ceraceosorales</taxon>
        <taxon>Ceraceosoraceae</taxon>
        <taxon>Ceraceosorus</taxon>
    </lineage>
</organism>
<evidence type="ECO:0000256" key="9">
    <source>
        <dbReference type="ARBA" id="ARBA00023242"/>
    </source>
</evidence>
<evidence type="ECO:0000313" key="18">
    <source>
        <dbReference type="Proteomes" id="UP000245783"/>
    </source>
</evidence>
<evidence type="ECO:0000256" key="4">
    <source>
        <dbReference type="ARBA" id="ARBA00022806"/>
    </source>
</evidence>
<feature type="region of interest" description="Disordered" evidence="11">
    <location>
        <begin position="1343"/>
        <end position="1439"/>
    </location>
</feature>
<feature type="compositionally biased region" description="Low complexity" evidence="11">
    <location>
        <begin position="306"/>
        <end position="317"/>
    </location>
</feature>
<feature type="region of interest" description="Disordered" evidence="11">
    <location>
        <begin position="114"/>
        <end position="166"/>
    </location>
</feature>
<feature type="region of interest" description="Disordered" evidence="11">
    <location>
        <begin position="1582"/>
        <end position="1612"/>
    </location>
</feature>
<feature type="region of interest" description="Disordered" evidence="11">
    <location>
        <begin position="1"/>
        <end position="49"/>
    </location>
</feature>
<evidence type="ECO:0000256" key="3">
    <source>
        <dbReference type="ARBA" id="ARBA00022801"/>
    </source>
</evidence>
<dbReference type="InterPro" id="IPR049730">
    <property type="entry name" value="SNF2/RAD54-like_C"/>
</dbReference>
<keyword evidence="9" id="KW-0539">Nucleus</keyword>
<dbReference type="InterPro" id="IPR001650">
    <property type="entry name" value="Helicase_C-like"/>
</dbReference>
<feature type="compositionally biased region" description="Polar residues" evidence="11">
    <location>
        <begin position="187"/>
        <end position="200"/>
    </location>
</feature>
<name>A0A316W9I1_9BASI</name>
<comment type="subcellular location">
    <subcellularLocation>
        <location evidence="1">Nucleus</location>
    </subcellularLocation>
</comment>
<dbReference type="PROSITE" id="PS51666">
    <property type="entry name" value="QLQ"/>
    <property type="match status" value="1"/>
</dbReference>
<dbReference type="InterPro" id="IPR014012">
    <property type="entry name" value="HSA_dom"/>
</dbReference>